<reference evidence="7 8" key="1">
    <citation type="submission" date="2017-10" db="EMBL/GenBank/DDBJ databases">
        <title>Draft genome of Longimonas halophila.</title>
        <authorList>
            <person name="Goh K.M."/>
            <person name="Shamsir M.S."/>
            <person name="Lim S.W."/>
        </authorList>
    </citation>
    <scope>NUCLEOTIDE SEQUENCE [LARGE SCALE GENOMIC DNA]</scope>
    <source>
        <strain evidence="7 8">KCTC 42399</strain>
    </source>
</reference>
<sequence>MPSSDAPSTTALNGCKLILGVTGSIAAYKTAPLVRLFKKAGAEVRVLMTESAERFIPALTLGTLSGHTVHTEIFPEHDPDSWTEHVSLGLWADAFVIAPATAQTVAKLAHGFSDNMLTATALSARCPILVCPAMDLDMYQHPATQANFEQLRSFGYEVMPAEHGELASGLEGPGRLPELPAIAARVAALIDGTASDPGQSSSLPPNALSGTQVLVTAGPTEEPIDPVRMLTNPSTGTMGFALAEAAAAYGATVTLVSGPTHLDTPPGVTRVDVRTAAEMHEAVQSRRHEADLVFMAAAVADYTPAHPADTKQKKDDGPLTLTLERTPDILHTLGQHKRSGQVLVGFALETDNARANAQSKRIRKNLDWIALNNASEAGSGFGTGTNALTLFGPNDHEHSIATAPKRTVAEALVTHVVRHTPALQPSAAS</sequence>
<comment type="function">
    <text evidence="3">Catalyzes two sequential steps in the biosynthesis of coenzyme A. In the first step cysteine is conjugated to 4'-phosphopantothenate to form 4-phosphopantothenoylcysteine. In the second step the latter compound is decarboxylated to form 4'-phosphopantotheine.</text>
</comment>
<dbReference type="Pfam" id="PF02441">
    <property type="entry name" value="Flavoprotein"/>
    <property type="match status" value="1"/>
</dbReference>
<dbReference type="Gene3D" id="3.40.50.1950">
    <property type="entry name" value="Flavin prenyltransferase-like"/>
    <property type="match status" value="1"/>
</dbReference>
<evidence type="ECO:0000256" key="3">
    <source>
        <dbReference type="HAMAP-Rule" id="MF_02225"/>
    </source>
</evidence>
<dbReference type="InterPro" id="IPR003382">
    <property type="entry name" value="Flavoprotein"/>
</dbReference>
<dbReference type="EC" id="6.3.2.5" evidence="3"/>
<dbReference type="GO" id="GO:0004633">
    <property type="term" value="F:phosphopantothenoylcysteine decarboxylase activity"/>
    <property type="evidence" value="ECO:0007669"/>
    <property type="project" value="UniProtKB-UniRule"/>
</dbReference>
<feature type="binding site" evidence="3">
    <location>
        <position position="346"/>
    </location>
    <ligand>
        <name>CTP</name>
        <dbReference type="ChEBI" id="CHEBI:37563"/>
    </ligand>
</feature>
<keyword evidence="8" id="KW-1185">Reference proteome</keyword>
<protein>
    <recommendedName>
        <fullName evidence="3">Coenzyme A biosynthesis bifunctional protein CoaBC</fullName>
    </recommendedName>
    <alternativeName>
        <fullName evidence="3">DNA/pantothenate metabolism flavoprotein</fullName>
    </alternativeName>
    <alternativeName>
        <fullName evidence="3">Phosphopantothenoylcysteine synthetase/decarboxylase</fullName>
        <shortName evidence="3">PPCS-PPCDC</shortName>
    </alternativeName>
    <domain>
        <recommendedName>
            <fullName evidence="3">Phosphopantothenoylcysteine decarboxylase</fullName>
            <shortName evidence="3">PPC decarboxylase</shortName>
            <shortName evidence="3">PPC-DC</shortName>
            <ecNumber evidence="3">4.1.1.36</ecNumber>
        </recommendedName>
        <alternativeName>
            <fullName evidence="3">CoaC</fullName>
        </alternativeName>
    </domain>
    <domain>
        <recommendedName>
            <fullName evidence="3">Phosphopantothenate--cysteine ligase</fullName>
            <ecNumber evidence="3">6.3.2.5</ecNumber>
        </recommendedName>
        <alternativeName>
            <fullName evidence="3">CoaB</fullName>
        </alternativeName>
        <alternativeName>
            <fullName evidence="3">Phosphopantothenoylcysteine synthetase</fullName>
            <shortName evidence="3">PPC synthetase</shortName>
            <shortName evidence="3">PPC-S</shortName>
        </alternativeName>
    </domain>
</protein>
<comment type="cofactor">
    <cofactor evidence="3">
        <name>FMN</name>
        <dbReference type="ChEBI" id="CHEBI:58210"/>
    </cofactor>
    <text evidence="3">Binds 1 FMN per subunit.</text>
</comment>
<comment type="catalytic activity">
    <reaction evidence="3 4">
        <text>N-[(R)-4-phosphopantothenoyl]-L-cysteine + H(+) = (R)-4'-phosphopantetheine + CO2</text>
        <dbReference type="Rhea" id="RHEA:16793"/>
        <dbReference type="ChEBI" id="CHEBI:15378"/>
        <dbReference type="ChEBI" id="CHEBI:16526"/>
        <dbReference type="ChEBI" id="CHEBI:59458"/>
        <dbReference type="ChEBI" id="CHEBI:61723"/>
        <dbReference type="EC" id="4.1.1.36"/>
    </reaction>
</comment>
<accession>A0A2H3NVW7</accession>
<evidence type="ECO:0000256" key="4">
    <source>
        <dbReference type="RuleBase" id="RU364078"/>
    </source>
</evidence>
<dbReference type="PANTHER" id="PTHR14359">
    <property type="entry name" value="HOMO-OLIGOMERIC FLAVIN CONTAINING CYS DECARBOXYLASE FAMILY"/>
    <property type="match status" value="1"/>
</dbReference>
<keyword evidence="3 4" id="KW-0288">FMN</keyword>
<keyword evidence="3 4" id="KW-0436">Ligase</keyword>
<dbReference type="GO" id="GO:0010181">
    <property type="term" value="F:FMN binding"/>
    <property type="evidence" value="ECO:0007669"/>
    <property type="project" value="UniProtKB-UniRule"/>
</dbReference>
<dbReference type="HAMAP" id="MF_02225">
    <property type="entry name" value="CoaBC"/>
    <property type="match status" value="1"/>
</dbReference>
<comment type="caution">
    <text evidence="3">Lacks conserved residue(s) required for the propagation of feature annotation.</text>
</comment>
<keyword evidence="1 3" id="KW-0210">Decarboxylase</keyword>
<name>A0A2H3NVW7_9BACT</name>
<feature type="binding site" evidence="3">
    <location>
        <position position="364"/>
    </location>
    <ligand>
        <name>CTP</name>
        <dbReference type="ChEBI" id="CHEBI:37563"/>
    </ligand>
</feature>
<keyword evidence="3 4" id="KW-0285">Flavoprotein</keyword>
<dbReference type="GO" id="GO:0015937">
    <property type="term" value="P:coenzyme A biosynthetic process"/>
    <property type="evidence" value="ECO:0007669"/>
    <property type="project" value="UniProtKB-UniRule"/>
</dbReference>
<feature type="binding site" evidence="3">
    <location>
        <position position="301"/>
    </location>
    <ligand>
        <name>CTP</name>
        <dbReference type="ChEBI" id="CHEBI:37563"/>
    </ligand>
</feature>
<comment type="cofactor">
    <cofactor evidence="3">
        <name>Mg(2+)</name>
        <dbReference type="ChEBI" id="CHEBI:18420"/>
    </cofactor>
</comment>
<dbReference type="EC" id="4.1.1.36" evidence="3"/>
<comment type="pathway">
    <text evidence="3 4">Cofactor biosynthesis; coenzyme A biosynthesis; CoA from (R)-pantothenate: step 3/5.</text>
</comment>
<feature type="binding site" evidence="3">
    <location>
        <position position="311"/>
    </location>
    <ligand>
        <name>CTP</name>
        <dbReference type="ChEBI" id="CHEBI:37563"/>
    </ligand>
</feature>
<evidence type="ECO:0000313" key="8">
    <source>
        <dbReference type="Proteomes" id="UP000221024"/>
    </source>
</evidence>
<evidence type="ECO:0000313" key="7">
    <source>
        <dbReference type="EMBL" id="PEN08837.1"/>
    </source>
</evidence>
<feature type="domain" description="Flavoprotein" evidence="5">
    <location>
        <begin position="16"/>
        <end position="187"/>
    </location>
</feature>
<evidence type="ECO:0000256" key="2">
    <source>
        <dbReference type="ARBA" id="ARBA00023239"/>
    </source>
</evidence>
<dbReference type="NCBIfam" id="TIGR00521">
    <property type="entry name" value="coaBC_dfp"/>
    <property type="match status" value="1"/>
</dbReference>
<dbReference type="Pfam" id="PF04127">
    <property type="entry name" value="DFP"/>
    <property type="match status" value="1"/>
</dbReference>
<dbReference type="GO" id="GO:0015941">
    <property type="term" value="P:pantothenate catabolic process"/>
    <property type="evidence" value="ECO:0007669"/>
    <property type="project" value="InterPro"/>
</dbReference>
<dbReference type="PANTHER" id="PTHR14359:SF6">
    <property type="entry name" value="PHOSPHOPANTOTHENOYLCYSTEINE DECARBOXYLASE"/>
    <property type="match status" value="1"/>
</dbReference>
<dbReference type="AlphaFoldDB" id="A0A2H3NVW7"/>
<proteinExistence type="inferred from homology"/>
<dbReference type="InterPro" id="IPR036551">
    <property type="entry name" value="Flavin_trans-like"/>
</dbReference>
<dbReference type="UniPathway" id="UPA00241">
    <property type="reaction ID" value="UER00353"/>
</dbReference>
<dbReference type="InterPro" id="IPR005252">
    <property type="entry name" value="CoaBC"/>
</dbReference>
<comment type="function">
    <text evidence="4">Catalyzes two steps in the biosynthesis of coenzyme A. In the first step cysteine is conjugated to 4'-phosphopantothenate to form 4-phosphopantothenoylcysteine, in the latter compound is decarboxylated to form 4'-phosphopantotheine.</text>
</comment>
<dbReference type="Proteomes" id="UP000221024">
    <property type="component" value="Unassembled WGS sequence"/>
</dbReference>
<evidence type="ECO:0000259" key="5">
    <source>
        <dbReference type="Pfam" id="PF02441"/>
    </source>
</evidence>
<keyword evidence="2 3" id="KW-0456">Lyase</keyword>
<comment type="similarity">
    <text evidence="3 4">In the C-terminal section; belongs to the PPC synthetase family.</text>
</comment>
<comment type="pathway">
    <text evidence="3 4">Cofactor biosynthesis; coenzyme A biosynthesis; CoA from (R)-pantothenate: step 2/5.</text>
</comment>
<dbReference type="Gene3D" id="3.40.50.10300">
    <property type="entry name" value="CoaB-like"/>
    <property type="match status" value="1"/>
</dbReference>
<evidence type="ECO:0000256" key="1">
    <source>
        <dbReference type="ARBA" id="ARBA00022793"/>
    </source>
</evidence>
<dbReference type="SUPFAM" id="SSF102645">
    <property type="entry name" value="CoaB-like"/>
    <property type="match status" value="1"/>
</dbReference>
<comment type="catalytic activity">
    <reaction evidence="3 4">
        <text>(R)-4'-phosphopantothenate + L-cysteine + CTP = N-[(R)-4-phosphopantothenoyl]-L-cysteine + CMP + diphosphate + H(+)</text>
        <dbReference type="Rhea" id="RHEA:19397"/>
        <dbReference type="ChEBI" id="CHEBI:10986"/>
        <dbReference type="ChEBI" id="CHEBI:15378"/>
        <dbReference type="ChEBI" id="CHEBI:33019"/>
        <dbReference type="ChEBI" id="CHEBI:35235"/>
        <dbReference type="ChEBI" id="CHEBI:37563"/>
        <dbReference type="ChEBI" id="CHEBI:59458"/>
        <dbReference type="ChEBI" id="CHEBI:60377"/>
        <dbReference type="EC" id="6.3.2.5"/>
    </reaction>
</comment>
<gene>
    <name evidence="3 7" type="primary">coaBC</name>
    <name evidence="7" type="ORF">CRI93_03555</name>
</gene>
<organism evidence="7 8">
    <name type="scientific">Longimonas halophila</name>
    <dbReference type="NCBI Taxonomy" id="1469170"/>
    <lineage>
        <taxon>Bacteria</taxon>
        <taxon>Pseudomonadati</taxon>
        <taxon>Rhodothermota</taxon>
        <taxon>Rhodothermia</taxon>
        <taxon>Rhodothermales</taxon>
        <taxon>Salisaetaceae</taxon>
        <taxon>Longimonas</taxon>
    </lineage>
</organism>
<comment type="caution">
    <text evidence="7">The sequence shown here is derived from an EMBL/GenBank/DDBJ whole genome shotgun (WGS) entry which is preliminary data.</text>
</comment>
<feature type="domain" description="DNA/pantothenate metabolism flavoprotein C-terminal" evidence="6">
    <location>
        <begin position="208"/>
        <end position="417"/>
    </location>
</feature>
<feature type="region of interest" description="Phosphopantothenate--cysteine ligase" evidence="3">
    <location>
        <begin position="213"/>
        <end position="429"/>
    </location>
</feature>
<dbReference type="SUPFAM" id="SSF52507">
    <property type="entry name" value="Homo-oligomeric flavin-containing Cys decarboxylases, HFCD"/>
    <property type="match status" value="1"/>
</dbReference>
<dbReference type="InterPro" id="IPR007085">
    <property type="entry name" value="DNA/pantothenate-metab_flavo_C"/>
</dbReference>
<dbReference type="InterPro" id="IPR035929">
    <property type="entry name" value="CoaB-like_sf"/>
</dbReference>
<feature type="binding site" evidence="3">
    <location>
        <position position="360"/>
    </location>
    <ligand>
        <name>CTP</name>
        <dbReference type="ChEBI" id="CHEBI:37563"/>
    </ligand>
</feature>
<dbReference type="GO" id="GO:0071513">
    <property type="term" value="C:phosphopantothenoylcysteine decarboxylase complex"/>
    <property type="evidence" value="ECO:0007669"/>
    <property type="project" value="TreeGrafter"/>
</dbReference>
<dbReference type="GO" id="GO:0046872">
    <property type="term" value="F:metal ion binding"/>
    <property type="evidence" value="ECO:0007669"/>
    <property type="project" value="UniProtKB-KW"/>
</dbReference>
<keyword evidence="3" id="KW-0511">Multifunctional enzyme</keyword>
<dbReference type="OrthoDB" id="9802554at2"/>
<dbReference type="RefSeq" id="WP_098061234.1">
    <property type="nucleotide sequence ID" value="NZ_PDEP01000002.1"/>
</dbReference>
<feature type="binding site" evidence="3">
    <location>
        <begin position="327"/>
        <end position="330"/>
    </location>
    <ligand>
        <name>CTP</name>
        <dbReference type="ChEBI" id="CHEBI:37563"/>
    </ligand>
</feature>
<feature type="region of interest" description="Phosphopantothenoylcysteine decarboxylase" evidence="3">
    <location>
        <begin position="1"/>
        <end position="212"/>
    </location>
</feature>
<dbReference type="GO" id="GO:0004632">
    <property type="term" value="F:phosphopantothenate--cysteine ligase activity"/>
    <property type="evidence" value="ECO:0007669"/>
    <property type="project" value="UniProtKB-UniRule"/>
</dbReference>
<evidence type="ECO:0000259" key="6">
    <source>
        <dbReference type="Pfam" id="PF04127"/>
    </source>
</evidence>
<keyword evidence="3" id="KW-0479">Metal-binding</keyword>
<comment type="similarity">
    <text evidence="3 4">In the N-terminal section; belongs to the HFCD (homo-oligomeric flavin containing Cys decarboxylase) superfamily.</text>
</comment>
<keyword evidence="3" id="KW-0460">Magnesium</keyword>
<dbReference type="EMBL" id="PDEP01000002">
    <property type="protein sequence ID" value="PEN08837.1"/>
    <property type="molecule type" value="Genomic_DNA"/>
</dbReference>